<evidence type="ECO:0000313" key="13">
    <source>
        <dbReference type="EMBL" id="QOV20243.1"/>
    </source>
</evidence>
<protein>
    <recommendedName>
        <fullName evidence="2">Stage 0 sporulation protein A homolog</fullName>
    </recommendedName>
</protein>
<feature type="domain" description="Response regulatory" evidence="12">
    <location>
        <begin position="3"/>
        <end position="120"/>
    </location>
</feature>
<gene>
    <name evidence="13" type="ORF">INP51_04650</name>
</gene>
<dbReference type="InterPro" id="IPR009057">
    <property type="entry name" value="Homeodomain-like_sf"/>
</dbReference>
<evidence type="ECO:0000256" key="4">
    <source>
        <dbReference type="ARBA" id="ARBA00022553"/>
    </source>
</evidence>
<dbReference type="SUPFAM" id="SSF46689">
    <property type="entry name" value="Homeodomain-like"/>
    <property type="match status" value="1"/>
</dbReference>
<evidence type="ECO:0000259" key="12">
    <source>
        <dbReference type="PROSITE" id="PS50110"/>
    </source>
</evidence>
<dbReference type="CDD" id="cd17536">
    <property type="entry name" value="REC_YesN-like"/>
    <property type="match status" value="1"/>
</dbReference>
<organism evidence="13 14">
    <name type="scientific">Blautia liquoris</name>
    <dbReference type="NCBI Taxonomy" id="2779518"/>
    <lineage>
        <taxon>Bacteria</taxon>
        <taxon>Bacillati</taxon>
        <taxon>Bacillota</taxon>
        <taxon>Clostridia</taxon>
        <taxon>Lachnospirales</taxon>
        <taxon>Lachnospiraceae</taxon>
        <taxon>Blautia</taxon>
    </lineage>
</organism>
<dbReference type="EMBL" id="CP063304">
    <property type="protein sequence ID" value="QOV20243.1"/>
    <property type="molecule type" value="Genomic_DNA"/>
</dbReference>
<keyword evidence="14" id="KW-1185">Reference proteome</keyword>
<dbReference type="RefSeq" id="WP_193736563.1">
    <property type="nucleotide sequence ID" value="NZ_CP063304.1"/>
</dbReference>
<dbReference type="Proteomes" id="UP000593601">
    <property type="component" value="Chromosome"/>
</dbReference>
<evidence type="ECO:0000256" key="5">
    <source>
        <dbReference type="ARBA" id="ARBA00023012"/>
    </source>
</evidence>
<dbReference type="PROSITE" id="PS01124">
    <property type="entry name" value="HTH_ARAC_FAMILY_2"/>
    <property type="match status" value="1"/>
</dbReference>
<dbReference type="PROSITE" id="PS50110">
    <property type="entry name" value="RESPONSE_REGULATORY"/>
    <property type="match status" value="1"/>
</dbReference>
<dbReference type="InterPro" id="IPR018060">
    <property type="entry name" value="HTH_AraC"/>
</dbReference>
<name>A0A7M2RIT7_9FIRM</name>
<keyword evidence="8" id="KW-0804">Transcription</keyword>
<feature type="domain" description="HTH araC/xylS-type" evidence="11">
    <location>
        <begin position="400"/>
        <end position="498"/>
    </location>
</feature>
<dbReference type="PANTHER" id="PTHR42713:SF3">
    <property type="entry name" value="TRANSCRIPTIONAL REGULATORY PROTEIN HPTR"/>
    <property type="match status" value="1"/>
</dbReference>
<evidence type="ECO:0000256" key="1">
    <source>
        <dbReference type="ARBA" id="ARBA00004496"/>
    </source>
</evidence>
<evidence type="ECO:0000256" key="7">
    <source>
        <dbReference type="ARBA" id="ARBA00023125"/>
    </source>
</evidence>
<feature type="modified residue" description="4-aspartylphosphate" evidence="10">
    <location>
        <position position="55"/>
    </location>
</feature>
<dbReference type="InterPro" id="IPR051552">
    <property type="entry name" value="HptR"/>
</dbReference>
<comment type="function">
    <text evidence="9">May play the central regulatory role in sporulation. It may be an element of the effector pathway responsible for the activation of sporulation genes in response to nutritional stress. Spo0A may act in concert with spo0H (a sigma factor) to control the expression of some genes that are critical to the sporulation process.</text>
</comment>
<keyword evidence="5" id="KW-0902">Two-component regulatory system</keyword>
<dbReference type="PRINTS" id="PR00032">
    <property type="entry name" value="HTHARAC"/>
</dbReference>
<keyword evidence="3" id="KW-0963">Cytoplasm</keyword>
<evidence type="ECO:0000256" key="8">
    <source>
        <dbReference type="ARBA" id="ARBA00023163"/>
    </source>
</evidence>
<dbReference type="Pfam" id="PF12833">
    <property type="entry name" value="HTH_18"/>
    <property type="match status" value="1"/>
</dbReference>
<dbReference type="Gene3D" id="1.10.10.60">
    <property type="entry name" value="Homeodomain-like"/>
    <property type="match status" value="2"/>
</dbReference>
<evidence type="ECO:0000313" key="14">
    <source>
        <dbReference type="Proteomes" id="UP000593601"/>
    </source>
</evidence>
<dbReference type="SUPFAM" id="SSF52172">
    <property type="entry name" value="CheY-like"/>
    <property type="match status" value="1"/>
</dbReference>
<dbReference type="InterPro" id="IPR001789">
    <property type="entry name" value="Sig_transdc_resp-reg_receiver"/>
</dbReference>
<dbReference type="SMART" id="SM00448">
    <property type="entry name" value="REC"/>
    <property type="match status" value="1"/>
</dbReference>
<dbReference type="GO" id="GO:0003700">
    <property type="term" value="F:DNA-binding transcription factor activity"/>
    <property type="evidence" value="ECO:0007669"/>
    <property type="project" value="InterPro"/>
</dbReference>
<dbReference type="InterPro" id="IPR011006">
    <property type="entry name" value="CheY-like_superfamily"/>
</dbReference>
<dbReference type="GO" id="GO:0000160">
    <property type="term" value="P:phosphorelay signal transduction system"/>
    <property type="evidence" value="ECO:0007669"/>
    <property type="project" value="UniProtKB-KW"/>
</dbReference>
<dbReference type="GO" id="GO:0043565">
    <property type="term" value="F:sequence-specific DNA binding"/>
    <property type="evidence" value="ECO:0007669"/>
    <property type="project" value="InterPro"/>
</dbReference>
<dbReference type="Pfam" id="PF17853">
    <property type="entry name" value="GGDEF_2"/>
    <property type="match status" value="1"/>
</dbReference>
<keyword evidence="6" id="KW-0805">Transcription regulation</keyword>
<keyword evidence="4 10" id="KW-0597">Phosphoprotein</keyword>
<accession>A0A7M2RIT7</accession>
<reference evidence="13 14" key="1">
    <citation type="submission" date="2020-10" db="EMBL/GenBank/DDBJ databases">
        <title>Blautia liquoris sp.nov., isolated from the mud in a fermentation cellar used for the production of Chinese strong-flavoured liquor.</title>
        <authorList>
            <person name="Lu L."/>
        </authorList>
    </citation>
    <scope>NUCLEOTIDE SEQUENCE [LARGE SCALE GENOMIC DNA]</scope>
    <source>
        <strain evidence="13 14">LZLJ-3</strain>
    </source>
</reference>
<dbReference type="PANTHER" id="PTHR42713">
    <property type="entry name" value="HISTIDINE KINASE-RELATED"/>
    <property type="match status" value="1"/>
</dbReference>
<evidence type="ECO:0000256" key="10">
    <source>
        <dbReference type="PROSITE-ProRule" id="PRU00169"/>
    </source>
</evidence>
<proteinExistence type="predicted"/>
<evidence type="ECO:0000256" key="9">
    <source>
        <dbReference type="ARBA" id="ARBA00024867"/>
    </source>
</evidence>
<comment type="subcellular location">
    <subcellularLocation>
        <location evidence="1">Cytoplasm</location>
    </subcellularLocation>
</comment>
<dbReference type="InterPro" id="IPR041522">
    <property type="entry name" value="CdaR_GGDEF"/>
</dbReference>
<evidence type="ECO:0000256" key="3">
    <source>
        <dbReference type="ARBA" id="ARBA00022490"/>
    </source>
</evidence>
<dbReference type="SMART" id="SM00342">
    <property type="entry name" value="HTH_ARAC"/>
    <property type="match status" value="1"/>
</dbReference>
<evidence type="ECO:0000256" key="6">
    <source>
        <dbReference type="ARBA" id="ARBA00023015"/>
    </source>
</evidence>
<sequence length="505" mass="58246">MYRVVVVDDEAFVIEGFRAVIDWSGFNCELVKSATDPFDALDYIEKHSVDILITDISMPQMDGIELIKKAHESNPVLSILVLSAYDNFEYVRSAMRNGAENYLLKPLDQNELAESLSQIVSHMKERTALSDTYGSSMLTFRSNFIEEWVKGTLDEDDFITRAQMLGVNLYLDNYTVIIFTVPTNLSSGNEKMSMLFDFMLKLIIKTYVAHFYFETPSCLVCVISSNKDSDTINKFVEKINKARIIFDFPFFTSVGNTVDNYEDVTLSFRNASKFLYLKDTALTSIICYAHKLAPSTINVIEQEFTSISKEDYLEQISRLFWENNTGHYYSMLLEILYWGTAKTNSPKQTEPEIVNLLRSMKFNFGSVEDYLEIIASFIDICYKIIRTRENHQNLSFPCVDAVITAVHDFSDKDISLKSLAARMNMNSSYLGSIFHQQTGYYFNDYLNEERLKYAADLIKNSDEKLKDIVNKSGFSSQTYFNRKFKAKFGLSPNTYRREYKIENLK</sequence>
<dbReference type="InterPro" id="IPR020449">
    <property type="entry name" value="Tscrpt_reg_AraC-type_HTH"/>
</dbReference>
<dbReference type="Pfam" id="PF00072">
    <property type="entry name" value="Response_reg"/>
    <property type="match status" value="1"/>
</dbReference>
<dbReference type="GO" id="GO:0005737">
    <property type="term" value="C:cytoplasm"/>
    <property type="evidence" value="ECO:0007669"/>
    <property type="project" value="UniProtKB-SubCell"/>
</dbReference>
<dbReference type="AlphaFoldDB" id="A0A7M2RIT7"/>
<evidence type="ECO:0000259" key="11">
    <source>
        <dbReference type="PROSITE" id="PS01124"/>
    </source>
</evidence>
<dbReference type="Gene3D" id="3.40.50.2300">
    <property type="match status" value="1"/>
</dbReference>
<keyword evidence="7" id="KW-0238">DNA-binding</keyword>
<evidence type="ECO:0000256" key="2">
    <source>
        <dbReference type="ARBA" id="ARBA00018672"/>
    </source>
</evidence>
<dbReference type="KEGG" id="bliq:INP51_04650"/>